<proteinExistence type="predicted"/>
<dbReference type="Gene3D" id="2.30.30.240">
    <property type="entry name" value="PRC-barrel domain"/>
    <property type="match status" value="2"/>
</dbReference>
<feature type="region of interest" description="Disordered" evidence="1">
    <location>
        <begin position="544"/>
        <end position="585"/>
    </location>
</feature>
<dbReference type="RefSeq" id="WP_235610296.1">
    <property type="nucleotide sequence ID" value="NZ_BFAG01000004.1"/>
</dbReference>
<feature type="compositionally biased region" description="Low complexity" evidence="1">
    <location>
        <begin position="556"/>
        <end position="572"/>
    </location>
</feature>
<sequence length="585" mass="60473">MIKAKELLGRPIIAIDSGERIETTRDVVFDHQANEVLGLLVDEGGWFRAAKVVPFGAIRSIGEDAIMVDSADSVTSTREDGRLADVLESNVSLSGMTLLTTDGQNLGKIADVFFDEHTGRVEGYEATGGIFSDLSSGRTFVPAPENVQIGHDAAIVPISVAAAMQEQEPGGLKGALSSAGESLSSAYQTAAENVKQSYGNIAEATKERQKEFLVGKAAGSDVTLDDGTVLVHQGETITAEQTERADQAGKLSALLTSVTGGVLSETYGTVKERVQSGVENVRSASAEQQKQFVVGKTASTDVVANLADGVQEVIVHQGSVITEFQAERAQEAGVLPALVAAAGGGAIQEGVQGLRERLQPTQPAPLTVESTIGRRVRTDVRAPTGGLVAAQGQIVTPAIAERARQLGVEGALIAATVGGTSPTAGAGAALSGGVASVSEGASNLLERAKAWLGDKREEAGQALEERQEQMQEKRIRDALGRPVTRVILAPDDTIILNVGEIITHKAIDAARAGDVLDILLDSVSKEEVSIDPLSVRPHETGVAALEGQGDLAGQPGATSAASTSGNSATGSSVNPLDPNNPARQG</sequence>
<accession>A0A2I9DXH0</accession>
<dbReference type="Pfam" id="PF05239">
    <property type="entry name" value="PRC"/>
    <property type="match status" value="2"/>
</dbReference>
<dbReference type="SUPFAM" id="SSF50346">
    <property type="entry name" value="PRC-barrel domain"/>
    <property type="match status" value="2"/>
</dbReference>
<dbReference type="AlphaFoldDB" id="A0A2I9DXH0"/>
<evidence type="ECO:0000256" key="1">
    <source>
        <dbReference type="SAM" id="MobiDB-lite"/>
    </source>
</evidence>
<evidence type="ECO:0000259" key="2">
    <source>
        <dbReference type="Pfam" id="PF05239"/>
    </source>
</evidence>
<name>A0A2I9DXH0_9DEIO</name>
<organism evidence="3 4">
    <name type="scientific">Deinococcus aerius</name>
    <dbReference type="NCBI Taxonomy" id="200253"/>
    <lineage>
        <taxon>Bacteria</taxon>
        <taxon>Thermotogati</taxon>
        <taxon>Deinococcota</taxon>
        <taxon>Deinococci</taxon>
        <taxon>Deinococcales</taxon>
        <taxon>Deinococcaceae</taxon>
        <taxon>Deinococcus</taxon>
    </lineage>
</organism>
<evidence type="ECO:0000313" key="3">
    <source>
        <dbReference type="EMBL" id="GBF05425.1"/>
    </source>
</evidence>
<dbReference type="EMBL" id="BFAG01000004">
    <property type="protein sequence ID" value="GBF05425.1"/>
    <property type="molecule type" value="Genomic_DNA"/>
</dbReference>
<comment type="caution">
    <text evidence="3">The sequence shown here is derived from an EMBL/GenBank/DDBJ whole genome shotgun (WGS) entry which is preliminary data.</text>
</comment>
<gene>
    <name evidence="3" type="ORF">DAERI_040185</name>
</gene>
<dbReference type="InterPro" id="IPR011033">
    <property type="entry name" value="PRC_barrel-like_sf"/>
</dbReference>
<feature type="domain" description="PRC-barrel" evidence="2">
    <location>
        <begin position="2"/>
        <end position="70"/>
    </location>
</feature>
<evidence type="ECO:0000313" key="4">
    <source>
        <dbReference type="Proteomes" id="UP000236569"/>
    </source>
</evidence>
<feature type="domain" description="PRC-barrel" evidence="2">
    <location>
        <begin position="92"/>
        <end position="158"/>
    </location>
</feature>
<reference evidence="4" key="1">
    <citation type="submission" date="2018-01" db="EMBL/GenBank/DDBJ databases">
        <title>Draft Genome Sequence of the Radioresistant Bacterium Deinococcus aerius TR0125, Isolated from the Higher Atmosphere above Japan.</title>
        <authorList>
            <person name="Satoh K."/>
            <person name="Arai H."/>
            <person name="Sanzen T."/>
            <person name="Kawaguchi Y."/>
            <person name="Hayashi H."/>
            <person name="Yokobori S."/>
            <person name="Yamagishi A."/>
            <person name="Oono Y."/>
            <person name="Narumi I."/>
        </authorList>
    </citation>
    <scope>NUCLEOTIDE SEQUENCE [LARGE SCALE GENOMIC DNA]</scope>
    <source>
        <strain evidence="4">TR0125</strain>
    </source>
</reference>
<protein>
    <submittedName>
        <fullName evidence="3">PRC-barrel domain-containing protein</fullName>
    </submittedName>
</protein>
<dbReference type="Proteomes" id="UP000236569">
    <property type="component" value="Unassembled WGS sequence"/>
</dbReference>
<dbReference type="InterPro" id="IPR027275">
    <property type="entry name" value="PRC-brl_dom"/>
</dbReference>
<keyword evidence="4" id="KW-1185">Reference proteome</keyword>